<evidence type="ECO:0000313" key="2">
    <source>
        <dbReference type="EMBL" id="RTS41656.1"/>
    </source>
</evidence>
<reference evidence="2 3" key="1">
    <citation type="submission" date="2018-12" db="EMBL/GenBank/DDBJ databases">
        <title>Pseudomonas aeruginosa Diversity Panel.</title>
        <authorList>
            <person name="Snesrud E."/>
            <person name="Mcgann P."/>
        </authorList>
    </citation>
    <scope>NUCLEOTIDE SEQUENCE [LARGE SCALE GENOMIC DNA]</scope>
    <source>
        <strain evidence="2 3">MRSN6241</strain>
    </source>
</reference>
<dbReference type="EMBL" id="RXTL01000035">
    <property type="protein sequence ID" value="RTS41656.1"/>
    <property type="molecule type" value="Genomic_DNA"/>
</dbReference>
<accession>A0ABD7JXK3</accession>
<keyword evidence="2" id="KW-0255">Endonuclease</keyword>
<comment type="caution">
    <text evidence="2">The sequence shown here is derived from an EMBL/GenBank/DDBJ whole genome shotgun (WGS) entry which is preliminary data.</text>
</comment>
<evidence type="ECO:0000313" key="3">
    <source>
        <dbReference type="Proteomes" id="UP000276985"/>
    </source>
</evidence>
<keyword evidence="2" id="KW-0540">Nuclease</keyword>
<evidence type="ECO:0000259" key="1">
    <source>
        <dbReference type="Pfam" id="PF13391"/>
    </source>
</evidence>
<dbReference type="AlphaFoldDB" id="A0ABD7JXK3"/>
<proteinExistence type="predicted"/>
<dbReference type="GO" id="GO:0004519">
    <property type="term" value="F:endonuclease activity"/>
    <property type="evidence" value="ECO:0007669"/>
    <property type="project" value="UniProtKB-KW"/>
</dbReference>
<feature type="domain" description="HNH nuclease" evidence="1">
    <location>
        <begin position="153"/>
        <end position="206"/>
    </location>
</feature>
<dbReference type="Pfam" id="PF13391">
    <property type="entry name" value="HNH_2"/>
    <property type="match status" value="1"/>
</dbReference>
<keyword evidence="2" id="KW-0378">Hydrolase</keyword>
<name>A0ABD7JXK3_PSEAI</name>
<gene>
    <name evidence="2" type="ORF">DY940_26360</name>
</gene>
<organism evidence="2 3">
    <name type="scientific">Pseudomonas aeruginosa</name>
    <dbReference type="NCBI Taxonomy" id="287"/>
    <lineage>
        <taxon>Bacteria</taxon>
        <taxon>Pseudomonadati</taxon>
        <taxon>Pseudomonadota</taxon>
        <taxon>Gammaproteobacteria</taxon>
        <taxon>Pseudomonadales</taxon>
        <taxon>Pseudomonadaceae</taxon>
        <taxon>Pseudomonas</taxon>
    </lineage>
</organism>
<dbReference type="InterPro" id="IPR003615">
    <property type="entry name" value="HNH_nuc"/>
</dbReference>
<sequence length="256" mass="28251">MNPLQRALIEKTGHDNGFEHVLPAPGNAVTLASARHRSSAAVVPMAGGFEVRFQSASPALVQELLRNFKLCSGGDGMFRVPTLADLAALLRRAASLSQALPNQAVRDYHTAVAQVLADLPAENRCTEVERLVRQRVGQDRYRDALLAYWGGACAVTGVTVTETLRASHAKPWAECTDDTERLDAFNGFLLVANLDALFDRFLISFDGTGRLLISVGLAQGDLDKLGIHQGMALRWLAVEHQYYLRWHRERFFLRGL</sequence>
<dbReference type="Proteomes" id="UP000276985">
    <property type="component" value="Unassembled WGS sequence"/>
</dbReference>
<protein>
    <submittedName>
        <fullName evidence="2">HNH endonuclease</fullName>
    </submittedName>
</protein>